<comment type="similarity">
    <text evidence="1">Belongs to the lysine N-acyltransferase MbtK family.</text>
</comment>
<accession>A0A1V6SN31</accession>
<evidence type="ECO:0000259" key="2">
    <source>
        <dbReference type="SMART" id="SM01006"/>
    </source>
</evidence>
<dbReference type="AlphaFoldDB" id="A0A1V6SN31"/>
<reference evidence="4" key="1">
    <citation type="journal article" date="2017" name="Nat. Microbiol.">
        <title>Global analysis of biosynthetic gene clusters reveals vast potential of secondary metabolite production in Penicillium species.</title>
        <authorList>
            <person name="Nielsen J.C."/>
            <person name="Grijseels S."/>
            <person name="Prigent S."/>
            <person name="Ji B."/>
            <person name="Dainat J."/>
            <person name="Nielsen K.F."/>
            <person name="Frisvad J.C."/>
            <person name="Workman M."/>
            <person name="Nielsen J."/>
        </authorList>
    </citation>
    <scope>NUCLEOTIDE SEQUENCE [LARGE SCALE GENOMIC DNA]</scope>
    <source>
        <strain evidence="4">IBT 24891</strain>
    </source>
</reference>
<name>A0A1V6SN31_9EURO</name>
<proteinExistence type="inferred from homology"/>
<dbReference type="Gene3D" id="3.40.630.30">
    <property type="match status" value="1"/>
</dbReference>
<evidence type="ECO:0000256" key="1">
    <source>
        <dbReference type="ARBA" id="ARBA00009893"/>
    </source>
</evidence>
<dbReference type="Proteomes" id="UP000191285">
    <property type="component" value="Unassembled WGS sequence"/>
</dbReference>
<dbReference type="SMART" id="SM01006">
    <property type="entry name" value="AlcB"/>
    <property type="match status" value="1"/>
</dbReference>
<sequence length="430" mass="48782">MSTTCVETIPALQQAPDQKQHEKVAFRLPDGKTELHISTTVTGSTVAYEVYAGEILSRWVTDGTTARVSPAMVNEDIASYDDLLRFEIVNADASSITFVEAADQHDLILLWASVYALWLHPQWREKDQIAVIVNNKRLASYLRCTGLGIISPFSPEKSTTTEIPENAVFWIPRESFWQAAGAPESQSWLRSRPETLEFPGFNGTNGSFPSQLGFTRQGNVCSVHPVRPPKPAPGTLLYSRYIVELGQQLRIYHIDASNPVHFRSYANWQNSDRVNTGWNERGPDEHHRKYLASQLADPHTMSCVFEWDGELAGYTEIGFAMEDNASCFIGSNCNITVGEHDQNTHFLVGEEKFRGGKRYQAAYGSIKHLAFLRDPRTKQIIGEPRYDQANIHIQARFIPLEKKKRFHLPHKTSMLISLQRDRFFQEGHFL</sequence>
<evidence type="ECO:0000313" key="4">
    <source>
        <dbReference type="Proteomes" id="UP000191285"/>
    </source>
</evidence>
<dbReference type="InterPro" id="IPR016181">
    <property type="entry name" value="Acyl_CoA_acyltransferase"/>
</dbReference>
<dbReference type="GO" id="GO:0016410">
    <property type="term" value="F:N-acyltransferase activity"/>
    <property type="evidence" value="ECO:0007669"/>
    <property type="project" value="TreeGrafter"/>
</dbReference>
<feature type="domain" description="Acyltransferase MbtK/IucB-like conserved" evidence="2">
    <location>
        <begin position="252"/>
        <end position="301"/>
    </location>
</feature>
<dbReference type="PANTHER" id="PTHR31438">
    <property type="entry name" value="LYSINE N-ACYLTRANSFERASE C17G9.06C-RELATED"/>
    <property type="match status" value="1"/>
</dbReference>
<protein>
    <recommendedName>
        <fullName evidence="2">Acyltransferase MbtK/IucB-like conserved domain-containing protein</fullName>
    </recommendedName>
</protein>
<dbReference type="EMBL" id="MLKD01000030">
    <property type="protein sequence ID" value="OQE15079.1"/>
    <property type="molecule type" value="Genomic_DNA"/>
</dbReference>
<keyword evidence="4" id="KW-1185">Reference proteome</keyword>
<comment type="caution">
    <text evidence="3">The sequence shown here is derived from an EMBL/GenBank/DDBJ whole genome shotgun (WGS) entry which is preliminary data.</text>
</comment>
<dbReference type="PANTHER" id="PTHR31438:SF1">
    <property type="entry name" value="LYSINE N-ACYLTRANSFERASE C17G9.06C-RELATED"/>
    <property type="match status" value="1"/>
</dbReference>
<evidence type="ECO:0000313" key="3">
    <source>
        <dbReference type="EMBL" id="OQE15079.1"/>
    </source>
</evidence>
<dbReference type="Pfam" id="PF13523">
    <property type="entry name" value="Acetyltransf_8"/>
    <property type="match status" value="1"/>
</dbReference>
<dbReference type="InterPro" id="IPR019432">
    <property type="entry name" value="Acyltransferase_MbtK/IucB-like"/>
</dbReference>
<dbReference type="OrthoDB" id="4250781at2759"/>
<dbReference type="GO" id="GO:0019290">
    <property type="term" value="P:siderophore biosynthetic process"/>
    <property type="evidence" value="ECO:0007669"/>
    <property type="project" value="InterPro"/>
</dbReference>
<organism evidence="3 4">
    <name type="scientific">Penicillium steckii</name>
    <dbReference type="NCBI Taxonomy" id="303698"/>
    <lineage>
        <taxon>Eukaryota</taxon>
        <taxon>Fungi</taxon>
        <taxon>Dikarya</taxon>
        <taxon>Ascomycota</taxon>
        <taxon>Pezizomycotina</taxon>
        <taxon>Eurotiomycetes</taxon>
        <taxon>Eurotiomycetidae</taxon>
        <taxon>Eurotiales</taxon>
        <taxon>Aspergillaceae</taxon>
        <taxon>Penicillium</taxon>
    </lineage>
</organism>
<dbReference type="STRING" id="303698.A0A1V6SN31"/>
<gene>
    <name evidence="3" type="ORF">PENSTE_c030G05053</name>
</gene>
<dbReference type="SUPFAM" id="SSF55729">
    <property type="entry name" value="Acyl-CoA N-acyltransferases (Nat)"/>
    <property type="match status" value="1"/>
</dbReference>